<organism evidence="2 3">
    <name type="scientific">Cryptococcus amylolentus CBS 6039</name>
    <dbReference type="NCBI Taxonomy" id="1295533"/>
    <lineage>
        <taxon>Eukaryota</taxon>
        <taxon>Fungi</taxon>
        <taxon>Dikarya</taxon>
        <taxon>Basidiomycota</taxon>
        <taxon>Agaricomycotina</taxon>
        <taxon>Tremellomycetes</taxon>
        <taxon>Tremellales</taxon>
        <taxon>Cryptococcaceae</taxon>
        <taxon>Cryptococcus</taxon>
    </lineage>
</organism>
<keyword evidence="3" id="KW-1185">Reference proteome</keyword>
<evidence type="ECO:0000256" key="1">
    <source>
        <dbReference type="SAM" id="MobiDB-lite"/>
    </source>
</evidence>
<dbReference type="OrthoDB" id="10443419at2759"/>
<dbReference type="EMBL" id="AWGJ01000005">
    <property type="protein sequence ID" value="ODN79916.1"/>
    <property type="molecule type" value="Genomic_DNA"/>
</dbReference>
<dbReference type="GeneID" id="30155114"/>
<proteinExistence type="predicted"/>
<dbReference type="Proteomes" id="UP000094065">
    <property type="component" value="Unassembled WGS sequence"/>
</dbReference>
<dbReference type="AlphaFoldDB" id="A0A1E3HVZ4"/>
<dbReference type="RefSeq" id="XP_018994763.1">
    <property type="nucleotide sequence ID" value="XM_019137737.1"/>
</dbReference>
<protein>
    <submittedName>
        <fullName evidence="2">Uncharacterized protein</fullName>
    </submittedName>
</protein>
<feature type="compositionally biased region" description="Basic and acidic residues" evidence="1">
    <location>
        <begin position="106"/>
        <end position="116"/>
    </location>
</feature>
<comment type="caution">
    <text evidence="2">The sequence shown here is derived from an EMBL/GenBank/DDBJ whole genome shotgun (WGS) entry which is preliminary data.</text>
</comment>
<accession>A0A1E3HVZ4</accession>
<feature type="region of interest" description="Disordered" evidence="1">
    <location>
        <begin position="18"/>
        <end position="50"/>
    </location>
</feature>
<reference evidence="2 3" key="1">
    <citation type="submission" date="2016-06" db="EMBL/GenBank/DDBJ databases">
        <title>Evolution of pathogenesis and genome organization in the Tremellales.</title>
        <authorList>
            <person name="Cuomo C."/>
            <person name="Litvintseva A."/>
            <person name="Heitman J."/>
            <person name="Chen Y."/>
            <person name="Sun S."/>
            <person name="Springer D."/>
            <person name="Dromer F."/>
            <person name="Young S."/>
            <person name="Zeng Q."/>
            <person name="Chapman S."/>
            <person name="Gujja S."/>
            <person name="Saif S."/>
            <person name="Birren B."/>
        </authorList>
    </citation>
    <scope>NUCLEOTIDE SEQUENCE [LARGE SCALE GENOMIC DNA]</scope>
    <source>
        <strain evidence="2 3">CBS 6039</strain>
    </source>
</reference>
<evidence type="ECO:0000313" key="2">
    <source>
        <dbReference type="EMBL" id="ODN79916.1"/>
    </source>
</evidence>
<gene>
    <name evidence="2" type="ORF">L202_03805</name>
</gene>
<evidence type="ECO:0000313" key="3">
    <source>
        <dbReference type="Proteomes" id="UP000094065"/>
    </source>
</evidence>
<feature type="compositionally biased region" description="Polar residues" evidence="1">
    <location>
        <begin position="19"/>
        <end position="34"/>
    </location>
</feature>
<sequence length="124" mass="13405">MQGRRPGYVVLGTYDIGTTDYSQENPQSLAQNNPMRPPIDDNQYGTLHGGTGATGGRSVYPAMYMNFNDGSYAPMPAAGEESPTQAERDAIMSMNPGQGGGGYQNKSHEVSSRSHEYQYPPPPE</sequence>
<name>A0A1E3HVZ4_9TREE</name>
<feature type="region of interest" description="Disordered" evidence="1">
    <location>
        <begin position="75"/>
        <end position="124"/>
    </location>
</feature>